<comment type="caution">
    <text evidence="2">The sequence shown here is derived from an EMBL/GenBank/DDBJ whole genome shotgun (WGS) entry which is preliminary data.</text>
</comment>
<reference evidence="2" key="1">
    <citation type="journal article" date="2019" name="Sci. Rep.">
        <title>Draft genome of Tanacetum cinerariifolium, the natural source of mosquito coil.</title>
        <authorList>
            <person name="Yamashiro T."/>
            <person name="Shiraishi A."/>
            <person name="Satake H."/>
            <person name="Nakayama K."/>
        </authorList>
    </citation>
    <scope>NUCLEOTIDE SEQUENCE</scope>
</reference>
<dbReference type="AlphaFoldDB" id="A0A6L2KI45"/>
<gene>
    <name evidence="2" type="ORF">Tci_020428</name>
</gene>
<dbReference type="PANTHER" id="PTHR10492:SF97">
    <property type="entry name" value="ATP-DEPENDENT DNA HELICASE"/>
    <property type="match status" value="1"/>
</dbReference>
<dbReference type="PANTHER" id="PTHR10492">
    <property type="match status" value="1"/>
</dbReference>
<dbReference type="Pfam" id="PF14214">
    <property type="entry name" value="Helitron_like_N"/>
    <property type="match status" value="1"/>
</dbReference>
<sequence>MDDRILRPMTFLFEFSMLTMAMMGTGINVVDLIRLKLRNGDSSSFWEDKWYAGGVIKELFPRLYALELHKHATVRMKLMAPSLDNSFRRRVRSGAEKSQFNYLLEIVQVINLVPCEDRGRGPFCCRIQGKNNHVIGDLVPKVGETPKFGQLYIYDPANEVQNRINVVSSKDKASSSSKKDRDRELTKNIKAMLDKENPLVKQFRMAGQQKYLVQKELRCETYSRLQQAAESSNPENKISGSKVVLPSSFTGGPRYMLQNYLDASEERPDVTTIKDIKEKKIFGRVRAEVYTIEFQKRGVPHCHLCVWLEDNDKLRTPADIDRCISAEIPDKDADPELHQLVREFMMHGPCGPEHRSCPCMVDNKCSKKFPKTFTEATFIDESGYSIYKRTENGRTIMEQGADLDCRYVVPYNPTLLKRYQAHINVEWCNQFGSIKYLFKYINKGPDRVTAAVEDEEKDEISDYYDCRYLSSCEVAWRIFRFDIHHRFPAVERLPFHLPDQQSVVFDPSESIDFQPDKVSANTSKFLAWMDRNETDTEARKLLYVEFPKYYVWNQTDKIWTPRKQGKSIGRIHHVPPSWGELFYLRRLLNHVRGARKWEDFRKFEGVVYPTCKDACYARGLLEDDKEYIEGIIEASQWGMGDYLRNYFVMLILSDTMSRPEIVWEKTWHLLAEDVLAIERI</sequence>
<feature type="domain" description="Helitron helicase-like" evidence="1">
    <location>
        <begin position="272"/>
        <end position="304"/>
    </location>
</feature>
<name>A0A6L2KI45_TANCI</name>
<organism evidence="2">
    <name type="scientific">Tanacetum cinerariifolium</name>
    <name type="common">Dalmatian daisy</name>
    <name type="synonym">Chrysanthemum cinerariifolium</name>
    <dbReference type="NCBI Taxonomy" id="118510"/>
    <lineage>
        <taxon>Eukaryota</taxon>
        <taxon>Viridiplantae</taxon>
        <taxon>Streptophyta</taxon>
        <taxon>Embryophyta</taxon>
        <taxon>Tracheophyta</taxon>
        <taxon>Spermatophyta</taxon>
        <taxon>Magnoliopsida</taxon>
        <taxon>eudicotyledons</taxon>
        <taxon>Gunneridae</taxon>
        <taxon>Pentapetalae</taxon>
        <taxon>asterids</taxon>
        <taxon>campanulids</taxon>
        <taxon>Asterales</taxon>
        <taxon>Asteraceae</taxon>
        <taxon>Asteroideae</taxon>
        <taxon>Anthemideae</taxon>
        <taxon>Anthemidinae</taxon>
        <taxon>Tanacetum</taxon>
    </lineage>
</organism>
<proteinExistence type="predicted"/>
<evidence type="ECO:0000313" key="2">
    <source>
        <dbReference type="EMBL" id="GEU48450.1"/>
    </source>
</evidence>
<protein>
    <recommendedName>
        <fullName evidence="1">Helitron helicase-like domain-containing protein</fullName>
    </recommendedName>
</protein>
<accession>A0A6L2KI45</accession>
<dbReference type="EMBL" id="BKCJ010002422">
    <property type="protein sequence ID" value="GEU48450.1"/>
    <property type="molecule type" value="Genomic_DNA"/>
</dbReference>
<dbReference type="InterPro" id="IPR025476">
    <property type="entry name" value="Helitron_helicase-like"/>
</dbReference>
<evidence type="ECO:0000259" key="1">
    <source>
        <dbReference type="Pfam" id="PF14214"/>
    </source>
</evidence>